<dbReference type="InterPro" id="IPR056290">
    <property type="entry name" value="CEPT76/DRC7_peptidase-like_dom"/>
</dbReference>
<evidence type="ECO:0000313" key="4">
    <source>
        <dbReference type="Proteomes" id="UP000276776"/>
    </source>
</evidence>
<dbReference type="OMA" id="AIPQWHL"/>
<dbReference type="GO" id="GO:1905515">
    <property type="term" value="P:non-motile cilium assembly"/>
    <property type="evidence" value="ECO:0007669"/>
    <property type="project" value="TreeGrafter"/>
</dbReference>
<evidence type="ECO:0000313" key="5">
    <source>
        <dbReference type="WBParaSite" id="TCLT_0000462001-mRNA-1"/>
    </source>
</evidence>
<dbReference type="AlphaFoldDB" id="A0A0N5CWA4"/>
<dbReference type="PANTHER" id="PTHR20837">
    <property type="entry name" value="CENTROSOMAL PROTEIN-RELATED"/>
    <property type="match status" value="1"/>
</dbReference>
<name>A0A0N5CWA4_THECL</name>
<gene>
    <name evidence="3" type="ORF">TCLT_LOCUS4609</name>
</gene>
<evidence type="ECO:0000259" key="1">
    <source>
        <dbReference type="Pfam" id="PF15625"/>
    </source>
</evidence>
<dbReference type="STRING" id="103827.A0A0N5CWA4"/>
<keyword evidence="4" id="KW-1185">Reference proteome</keyword>
<proteinExistence type="predicted"/>
<reference evidence="5" key="1">
    <citation type="submission" date="2017-02" db="UniProtKB">
        <authorList>
            <consortium name="WormBaseParasite"/>
        </authorList>
    </citation>
    <scope>IDENTIFICATION</scope>
</reference>
<protein>
    <submittedName>
        <fullName evidence="5">CC2D2AN-C2 domain-containing protein</fullName>
    </submittedName>
</protein>
<feature type="domain" description="CEP76/DRC7 peptidase-like" evidence="2">
    <location>
        <begin position="741"/>
        <end position="849"/>
    </location>
</feature>
<dbReference type="Pfam" id="PF15625">
    <property type="entry name" value="CC2D2AN-C2"/>
    <property type="match status" value="1"/>
</dbReference>
<dbReference type="InterPro" id="IPR052434">
    <property type="entry name" value="Tectonic-like_complex_comp"/>
</dbReference>
<sequence>MQLDIDLNRIVFNYHWLFGSEDLNLHKTQSVQAQEALELLKEIDLEERKLHYEKILQQDEMQKIKLRITELTTALQTKQQNYLHLSDQIEQNWCKLQSLRHIQKYSTTTLTVKKTTFEQQQHIDRFISATFRLDKCSEVRNDVQTMNVTDRSEMFSEIRQIPVHVLSNFESHKLKKPIPKDETDRMNYIQKCRLQLQIEFNKIVVCKTLYQPLDNHFQAYFGQIYSLQVRICSLTLIQVKDIPESVTITIFEKVPKTDARKIAVVGLPLPDENHITEGCGTVVPVQFASDLVIEGMYSSLGSGNGKPCIAGELYCNAFWAKGAFKANKLHQFPTFTFKQQSKAVKVTDFIPEEVRLCTDQEFNNDIRLQALQHRSKQKNEMKKLIPLLSSEMEHQISDSYENEASSQFSYKAWIDKHRSTGHRYATMIRNLFYEKAGNEQRVETLQGLVHEEPIPTFFNAFSSMVISPIMISRKLRPTRRMITKRQITNDVEYSLVINIQSALNLPEPETGKLFSFVVISFQGLAVKTFACYGQNANWQHTVELKLDRVYNQNNDLKKITDSVHITVYDQVLSKLDQDDREPNSVHEQLEIRWLGSLSIPFSTIYYAGKIDGTLQLQTPLFLTSYRYNSQPTYLKLLIAFQPAISPLKVNLIKYVNIHRKAMEWEQNATNRFPGRRYISIIQSTTGKRVLACRFLRPIKPPTSCVLDNNDSSPRKLAHTLCQLVSCIPFLEDAVNLPKFCDVWTTVDQFMQIGYGSEEHAILLCCWLLHFHIPSYVLLGESLLQGPRSTCVLAMIPEGAIILNASYGTSYNINDPLCPIISIGTVITIGNHYANIQQHEHPSQMQFDFTVRVEKLPLEFMNTSRRVNRLQKRNKWLPMFNTNQTELESIQPKQIVYLEMDKNAILQLRTDLEREIRLKFDQSRQYGIPQWNLLASRMLRELLTEQETLDNIERVNYALMTLRTSYHVNAVAFRERYTNSKAIIDKLLSLKMQENSDASVQFAVAIHLHPFVNNILSCSVAIAALKPLVR</sequence>
<evidence type="ECO:0000313" key="3">
    <source>
        <dbReference type="EMBL" id="VDN01750.1"/>
    </source>
</evidence>
<dbReference type="Proteomes" id="UP000276776">
    <property type="component" value="Unassembled WGS sequence"/>
</dbReference>
<dbReference type="GO" id="GO:0035869">
    <property type="term" value="C:ciliary transition zone"/>
    <property type="evidence" value="ECO:0007669"/>
    <property type="project" value="TreeGrafter"/>
</dbReference>
<dbReference type="WBParaSite" id="TCLT_0000462001-mRNA-1">
    <property type="protein sequence ID" value="TCLT_0000462001-mRNA-1"/>
    <property type="gene ID" value="TCLT_0000462001"/>
</dbReference>
<dbReference type="OrthoDB" id="2162143at2759"/>
<dbReference type="Pfam" id="PF24656">
    <property type="entry name" value="CEPT76_peptidase"/>
    <property type="match status" value="1"/>
</dbReference>
<feature type="domain" description="CC2D2A N-terminal C2" evidence="1">
    <location>
        <begin position="165"/>
        <end position="321"/>
    </location>
</feature>
<evidence type="ECO:0000259" key="2">
    <source>
        <dbReference type="Pfam" id="PF24656"/>
    </source>
</evidence>
<dbReference type="InterPro" id="IPR028928">
    <property type="entry name" value="CC2D2AN-C2"/>
</dbReference>
<organism evidence="5">
    <name type="scientific">Thelazia callipaeda</name>
    <name type="common">Oriental eyeworm</name>
    <name type="synonym">Parasitic nematode</name>
    <dbReference type="NCBI Taxonomy" id="103827"/>
    <lineage>
        <taxon>Eukaryota</taxon>
        <taxon>Metazoa</taxon>
        <taxon>Ecdysozoa</taxon>
        <taxon>Nematoda</taxon>
        <taxon>Chromadorea</taxon>
        <taxon>Rhabditida</taxon>
        <taxon>Spirurina</taxon>
        <taxon>Spiruromorpha</taxon>
        <taxon>Thelazioidea</taxon>
        <taxon>Thelaziidae</taxon>
        <taxon>Thelazia</taxon>
    </lineage>
</organism>
<dbReference type="GO" id="GO:1904491">
    <property type="term" value="P:protein localization to ciliary transition zone"/>
    <property type="evidence" value="ECO:0007669"/>
    <property type="project" value="TreeGrafter"/>
</dbReference>
<dbReference type="PANTHER" id="PTHR20837:SF0">
    <property type="entry name" value="COILED-COIL AND C2 DOMAIN-CONTAINING PROTEIN 2A"/>
    <property type="match status" value="1"/>
</dbReference>
<accession>A0A0N5CWA4</accession>
<reference evidence="3 4" key="2">
    <citation type="submission" date="2018-11" db="EMBL/GenBank/DDBJ databases">
        <authorList>
            <consortium name="Pathogen Informatics"/>
        </authorList>
    </citation>
    <scope>NUCLEOTIDE SEQUENCE [LARGE SCALE GENOMIC DNA]</scope>
</reference>
<dbReference type="EMBL" id="UYYF01004295">
    <property type="protein sequence ID" value="VDN01750.1"/>
    <property type="molecule type" value="Genomic_DNA"/>
</dbReference>